<sequence>MATPYLREENTGEELTVEECNLLSVAYKNVIGARRASWRSVSSIEQKEESRVNQDHVSVIKEYISKIEAELTEICGRILKLLDQKLVPAVAELPETDSSDKMIKRPDNRQQDSFSDKIQRYHSVLLVISIPVMLITVILFLTPGRAPSSDAAIDYGLNCKFSPNLKLSKSYAVIFYAGSLGSRVPIGKYLELFVQDNVVCRFVPNALFEVGVQPLVLAVLI</sequence>
<reference evidence="2" key="1">
    <citation type="journal article" date="2023" name="Hortic. Res.">
        <title>A chromosome-level phased genome enabling allele-level studies in sweet orange: a case study on citrus Huanglongbing tolerance.</title>
        <authorList>
            <person name="Wu B."/>
            <person name="Yu Q."/>
            <person name="Deng Z."/>
            <person name="Duan Y."/>
            <person name="Luo F."/>
            <person name="Gmitter F. Jr."/>
        </authorList>
    </citation>
    <scope>NUCLEOTIDE SEQUENCE [LARGE SCALE GENOMIC DNA]</scope>
    <source>
        <strain evidence="2">cv. Valencia</strain>
    </source>
</reference>
<evidence type="ECO:0000313" key="1">
    <source>
        <dbReference type="EMBL" id="KAH9772262.1"/>
    </source>
</evidence>
<evidence type="ECO:0000313" key="2">
    <source>
        <dbReference type="Proteomes" id="UP000829398"/>
    </source>
</evidence>
<name>A0ACB8LFH9_CITSI</name>
<dbReference type="EMBL" id="CM039173">
    <property type="protein sequence ID" value="KAH9772262.1"/>
    <property type="molecule type" value="Genomic_DNA"/>
</dbReference>
<comment type="caution">
    <text evidence="1">The sequence shown here is derived from an EMBL/GenBank/DDBJ whole genome shotgun (WGS) entry which is preliminary data.</text>
</comment>
<dbReference type="Proteomes" id="UP000829398">
    <property type="component" value="Chromosome 4"/>
</dbReference>
<proteinExistence type="predicted"/>
<organism evidence="1 2">
    <name type="scientific">Citrus sinensis</name>
    <name type="common">Sweet orange</name>
    <name type="synonym">Citrus aurantium var. sinensis</name>
    <dbReference type="NCBI Taxonomy" id="2711"/>
    <lineage>
        <taxon>Eukaryota</taxon>
        <taxon>Viridiplantae</taxon>
        <taxon>Streptophyta</taxon>
        <taxon>Embryophyta</taxon>
        <taxon>Tracheophyta</taxon>
        <taxon>Spermatophyta</taxon>
        <taxon>Magnoliopsida</taxon>
        <taxon>eudicotyledons</taxon>
        <taxon>Gunneridae</taxon>
        <taxon>Pentapetalae</taxon>
        <taxon>rosids</taxon>
        <taxon>malvids</taxon>
        <taxon>Sapindales</taxon>
        <taxon>Rutaceae</taxon>
        <taxon>Aurantioideae</taxon>
        <taxon>Citrus</taxon>
    </lineage>
</organism>
<keyword evidence="2" id="KW-1185">Reference proteome</keyword>
<protein>
    <submittedName>
        <fullName evidence="1">14-3-3-like protein GF14 omega</fullName>
    </submittedName>
</protein>
<accession>A0ACB8LFH9</accession>
<gene>
    <name evidence="1" type="ORF">KPL71_012972</name>
</gene>